<evidence type="ECO:0000313" key="2">
    <source>
        <dbReference type="Proteomes" id="UP000002058"/>
    </source>
</evidence>
<dbReference type="RefSeq" id="XP_002584770.1">
    <property type="nucleotide sequence ID" value="XM_002584724.1"/>
</dbReference>
<dbReference type="GeneID" id="8438108"/>
<sequence length="128" mass="14592">MALGWGVDSWFGWAKGEKGPSRYGCHGQTVLHTKRTGMRPMASPGCAYHCEIPLNRREITISSRKITRVYNPTRLFQPGARRRWPMDFGIFPWMASKHNVVHSDPDDFPWDGIGWALEKLRSRCSGSS</sequence>
<dbReference type="AlphaFoldDB" id="C4JSM0"/>
<proteinExistence type="predicted"/>
<name>C4JSM0_UNCRE</name>
<dbReference type="InParanoid" id="C4JSM0"/>
<gene>
    <name evidence="1" type="ORF">UREG_05459</name>
</gene>
<dbReference type="Proteomes" id="UP000002058">
    <property type="component" value="Unassembled WGS sequence"/>
</dbReference>
<dbReference type="EMBL" id="CH476617">
    <property type="protein sequence ID" value="EEP80617.1"/>
    <property type="molecule type" value="Genomic_DNA"/>
</dbReference>
<accession>C4JSM0</accession>
<organism evidence="1 2">
    <name type="scientific">Uncinocarpus reesii (strain UAMH 1704)</name>
    <dbReference type="NCBI Taxonomy" id="336963"/>
    <lineage>
        <taxon>Eukaryota</taxon>
        <taxon>Fungi</taxon>
        <taxon>Dikarya</taxon>
        <taxon>Ascomycota</taxon>
        <taxon>Pezizomycotina</taxon>
        <taxon>Eurotiomycetes</taxon>
        <taxon>Eurotiomycetidae</taxon>
        <taxon>Onygenales</taxon>
        <taxon>Onygenaceae</taxon>
        <taxon>Uncinocarpus</taxon>
    </lineage>
</organism>
<evidence type="ECO:0000313" key="1">
    <source>
        <dbReference type="EMBL" id="EEP80617.1"/>
    </source>
</evidence>
<reference evidence="2" key="1">
    <citation type="journal article" date="2009" name="Genome Res.">
        <title>Comparative genomic analyses of the human fungal pathogens Coccidioides and their relatives.</title>
        <authorList>
            <person name="Sharpton T.J."/>
            <person name="Stajich J.E."/>
            <person name="Rounsley S.D."/>
            <person name="Gardner M.J."/>
            <person name="Wortman J.R."/>
            <person name="Jordar V.S."/>
            <person name="Maiti R."/>
            <person name="Kodira C.D."/>
            <person name="Neafsey D.E."/>
            <person name="Zeng Q."/>
            <person name="Hung C.-Y."/>
            <person name="McMahan C."/>
            <person name="Muszewska A."/>
            <person name="Grynberg M."/>
            <person name="Mandel M.A."/>
            <person name="Kellner E.M."/>
            <person name="Barker B.M."/>
            <person name="Galgiani J.N."/>
            <person name="Orbach M.J."/>
            <person name="Kirkland T.N."/>
            <person name="Cole G.T."/>
            <person name="Henn M.R."/>
            <person name="Birren B.W."/>
            <person name="Taylor J.W."/>
        </authorList>
    </citation>
    <scope>NUCLEOTIDE SEQUENCE [LARGE SCALE GENOMIC DNA]</scope>
    <source>
        <strain evidence="2">UAMH 1704</strain>
    </source>
</reference>
<dbReference type="VEuPathDB" id="FungiDB:UREG_05459"/>
<dbReference type="HOGENOM" id="CLU_1961208_0_0_1"/>
<protein>
    <submittedName>
        <fullName evidence="1">Uncharacterized protein</fullName>
    </submittedName>
</protein>
<dbReference type="KEGG" id="ure:UREG_05459"/>
<keyword evidence="2" id="KW-1185">Reference proteome</keyword>